<evidence type="ECO:0000259" key="1">
    <source>
        <dbReference type="Pfam" id="PF00561"/>
    </source>
</evidence>
<keyword evidence="3" id="KW-1185">Reference proteome</keyword>
<dbReference type="RefSeq" id="WP_143554894.1">
    <property type="nucleotide sequence ID" value="NZ_VJWA01000001.1"/>
</dbReference>
<gene>
    <name evidence="2" type="ORF">FMM06_04020</name>
</gene>
<dbReference type="EMBL" id="VJWA01000001">
    <property type="protein sequence ID" value="TRW17349.1"/>
    <property type="molecule type" value="Genomic_DNA"/>
</dbReference>
<comment type="caution">
    <text evidence="2">The sequence shown here is derived from an EMBL/GenBank/DDBJ whole genome shotgun (WGS) entry which is preliminary data.</text>
</comment>
<accession>A0A552UGL2</accession>
<dbReference type="OrthoDB" id="7618865at2"/>
<dbReference type="GO" id="GO:0016787">
    <property type="term" value="F:hydrolase activity"/>
    <property type="evidence" value="ECO:0007669"/>
    <property type="project" value="UniProtKB-KW"/>
</dbReference>
<evidence type="ECO:0000313" key="2">
    <source>
        <dbReference type="EMBL" id="TRW17349.1"/>
    </source>
</evidence>
<evidence type="ECO:0000313" key="3">
    <source>
        <dbReference type="Proteomes" id="UP000317894"/>
    </source>
</evidence>
<protein>
    <submittedName>
        <fullName evidence="2">Alpha/beta fold hydrolase</fullName>
    </submittedName>
</protein>
<dbReference type="PANTHER" id="PTHR43798:SF33">
    <property type="entry name" value="HYDROLASE, PUTATIVE (AFU_ORTHOLOGUE AFUA_2G14860)-RELATED"/>
    <property type="match status" value="1"/>
</dbReference>
<dbReference type="PANTHER" id="PTHR43798">
    <property type="entry name" value="MONOACYLGLYCEROL LIPASE"/>
    <property type="match status" value="1"/>
</dbReference>
<dbReference type="GO" id="GO:0016020">
    <property type="term" value="C:membrane"/>
    <property type="evidence" value="ECO:0007669"/>
    <property type="project" value="TreeGrafter"/>
</dbReference>
<dbReference type="InterPro" id="IPR000073">
    <property type="entry name" value="AB_hydrolase_1"/>
</dbReference>
<organism evidence="2 3">
    <name type="scientific">Glacieibacterium frigidum</name>
    <dbReference type="NCBI Taxonomy" id="2593303"/>
    <lineage>
        <taxon>Bacteria</taxon>
        <taxon>Pseudomonadati</taxon>
        <taxon>Pseudomonadota</taxon>
        <taxon>Alphaproteobacteria</taxon>
        <taxon>Sphingomonadales</taxon>
        <taxon>Sphingosinicellaceae</taxon>
        <taxon>Glacieibacterium</taxon>
    </lineage>
</organism>
<reference evidence="2 3" key="1">
    <citation type="submission" date="2019-07" db="EMBL/GenBank/DDBJ databases">
        <title>Novel species isolated from glacier.</title>
        <authorList>
            <person name="Liu Q."/>
            <person name="Xin Y.-H."/>
        </authorList>
    </citation>
    <scope>NUCLEOTIDE SEQUENCE [LARGE SCALE GENOMIC DNA]</scope>
    <source>
        <strain evidence="2 3">LB1R16</strain>
    </source>
</reference>
<feature type="domain" description="AB hydrolase-1" evidence="1">
    <location>
        <begin position="27"/>
        <end position="137"/>
    </location>
</feature>
<dbReference type="SUPFAM" id="SSF53474">
    <property type="entry name" value="alpha/beta-Hydrolases"/>
    <property type="match status" value="1"/>
</dbReference>
<dbReference type="AlphaFoldDB" id="A0A552UGL2"/>
<dbReference type="InterPro" id="IPR029058">
    <property type="entry name" value="AB_hydrolase_fold"/>
</dbReference>
<dbReference type="Proteomes" id="UP000317894">
    <property type="component" value="Unassembled WGS sequence"/>
</dbReference>
<dbReference type="InterPro" id="IPR050266">
    <property type="entry name" value="AB_hydrolase_sf"/>
</dbReference>
<dbReference type="PRINTS" id="PR00111">
    <property type="entry name" value="ABHYDROLASE"/>
</dbReference>
<name>A0A552UGL2_9SPHN</name>
<dbReference type="Gene3D" id="3.40.50.1820">
    <property type="entry name" value="alpha/beta hydrolase"/>
    <property type="match status" value="1"/>
</dbReference>
<dbReference type="Pfam" id="PF00561">
    <property type="entry name" value="Abhydrolase_1"/>
    <property type="match status" value="1"/>
</dbReference>
<sequence>MARRLYVDGPFGQIHLRMAGEHSDPRPPLICFHMSPMSSRIYERFVTRMGAGRRAIAIDTPGFGMSDAPPGPPEIADYSRAMLAAIDALGIAGPVDLMGYHTGSMIAADLAAGWPDRVRRLVIVATPIFTEAEREAMRAHYGPTPPRRDGSHLVERWNSFVHHNLGRGLSLDDVADMFPERLLGRADGWWGHRAAFAFAPDMRLPEVAQPVLVLNPNDDLQVETRRAAPLIRNGRILEVPGWGHGFLDGFTDDAARLVESFLDAADPFAALAVPDSSQRA</sequence>
<keyword evidence="2" id="KW-0378">Hydrolase</keyword>
<proteinExistence type="predicted"/>